<proteinExistence type="predicted"/>
<dbReference type="Proteomes" id="UP001159405">
    <property type="component" value="Unassembled WGS sequence"/>
</dbReference>
<organism evidence="1 2">
    <name type="scientific">Porites lobata</name>
    <dbReference type="NCBI Taxonomy" id="104759"/>
    <lineage>
        <taxon>Eukaryota</taxon>
        <taxon>Metazoa</taxon>
        <taxon>Cnidaria</taxon>
        <taxon>Anthozoa</taxon>
        <taxon>Hexacorallia</taxon>
        <taxon>Scleractinia</taxon>
        <taxon>Fungiina</taxon>
        <taxon>Poritidae</taxon>
        <taxon>Porites</taxon>
    </lineage>
</organism>
<comment type="caution">
    <text evidence="1">The sequence shown here is derived from an EMBL/GenBank/DDBJ whole genome shotgun (WGS) entry which is preliminary data.</text>
</comment>
<feature type="non-terminal residue" evidence="1">
    <location>
        <position position="1"/>
    </location>
</feature>
<reference evidence="1 2" key="1">
    <citation type="submission" date="2022-05" db="EMBL/GenBank/DDBJ databases">
        <authorList>
            <consortium name="Genoscope - CEA"/>
            <person name="William W."/>
        </authorList>
    </citation>
    <scope>NUCLEOTIDE SEQUENCE [LARGE SCALE GENOMIC DNA]</scope>
</reference>
<dbReference type="EMBL" id="CALNXK010000157">
    <property type="protein sequence ID" value="CAH3170630.1"/>
    <property type="molecule type" value="Genomic_DNA"/>
</dbReference>
<keyword evidence="2" id="KW-1185">Reference proteome</keyword>
<protein>
    <submittedName>
        <fullName evidence="1">Uncharacterized protein</fullName>
    </submittedName>
</protein>
<accession>A0ABN8QZP9</accession>
<evidence type="ECO:0000313" key="1">
    <source>
        <dbReference type="EMBL" id="CAH3170630.1"/>
    </source>
</evidence>
<sequence>LKDEPLLEEGTKTVDTLATLMLTGCTTHQIAEIIMQCRPLRNAVKCLFLNDVNEQCQKLCNRSAENSSVLRTPPSKHMELKNFSWEKVITEMKERVPDVLDVLAAVAIPNVTAHEDSAKHWIAPLCTAYGILMFTRWKELSLIQKINSILLNTGHATERTMKRLNRAGVTMTRETYRGIMDDIGWMCIPRLFFDNLDFKVLAVNIILQNHRHSDMHWIAHYVTFDRVPSDHLDDSKPISDGTRFENIEYLLCQSELEKLRNDFIVLVACILVEFFEFMEPLKSAIPKHIQHR</sequence>
<gene>
    <name evidence="1" type="ORF">PLOB_00010832</name>
</gene>
<evidence type="ECO:0000313" key="2">
    <source>
        <dbReference type="Proteomes" id="UP001159405"/>
    </source>
</evidence>
<name>A0ABN8QZP9_9CNID</name>